<dbReference type="PRINTS" id="PR00080">
    <property type="entry name" value="SDRFAMILY"/>
</dbReference>
<sequence>MTYLVTGATSGIGRATAVRLAERGHDVIAGVRRVADAPSHPRIRPLALDVTDAAQLAAAREEVGQLQGLVNNAGVTFAGPMEHLPLDRLREQLEINVVGLVAVTQAFLPAVRAGRGRIVMISSAGGRVTTPLLGAYSASKYAVEAIADALRRELRPWNLPVVVIEPGSFKSRNRDGTEEAARADRAHMGELAESRYGHAMDALTRFNRNVEARAGDPEQVAAVVERALTTGRPRARYLVGNDARAVVAMARFLPVRTMDAMLCRTMGIHEHTPHP</sequence>
<evidence type="ECO:0000313" key="4">
    <source>
        <dbReference type="EMBL" id="GGK88685.1"/>
    </source>
</evidence>
<dbReference type="Pfam" id="PF00106">
    <property type="entry name" value="adh_short"/>
    <property type="match status" value="1"/>
</dbReference>
<dbReference type="InterPro" id="IPR036291">
    <property type="entry name" value="NAD(P)-bd_dom_sf"/>
</dbReference>
<protein>
    <submittedName>
        <fullName evidence="4">Short-chain dehydrogenase/reductase</fullName>
    </submittedName>
</protein>
<dbReference type="SMART" id="SM00822">
    <property type="entry name" value="PKS_KR"/>
    <property type="match status" value="1"/>
</dbReference>
<dbReference type="GO" id="GO:0008202">
    <property type="term" value="P:steroid metabolic process"/>
    <property type="evidence" value="ECO:0007669"/>
    <property type="project" value="TreeGrafter"/>
</dbReference>
<gene>
    <name evidence="4" type="ORF">GCM10012284_23440</name>
</gene>
<proteinExistence type="inferred from homology"/>
<dbReference type="PROSITE" id="PS00061">
    <property type="entry name" value="ADH_SHORT"/>
    <property type="match status" value="1"/>
</dbReference>
<comment type="similarity">
    <text evidence="1 2">Belongs to the short-chain dehydrogenases/reductases (SDR) family.</text>
</comment>
<dbReference type="InterPro" id="IPR020904">
    <property type="entry name" value="Sc_DH/Rdtase_CS"/>
</dbReference>
<dbReference type="PANTHER" id="PTHR43313:SF1">
    <property type="entry name" value="3BETA-HYDROXYSTEROID DEHYDROGENASE DHS-16"/>
    <property type="match status" value="1"/>
</dbReference>
<dbReference type="Gene3D" id="3.40.50.720">
    <property type="entry name" value="NAD(P)-binding Rossmann-like Domain"/>
    <property type="match status" value="1"/>
</dbReference>
<dbReference type="Proteomes" id="UP000656042">
    <property type="component" value="Unassembled WGS sequence"/>
</dbReference>
<dbReference type="PANTHER" id="PTHR43313">
    <property type="entry name" value="SHORT-CHAIN DEHYDROGENASE/REDUCTASE FAMILY 9C"/>
    <property type="match status" value="1"/>
</dbReference>
<dbReference type="InterPro" id="IPR057326">
    <property type="entry name" value="KR_dom"/>
</dbReference>
<comment type="caution">
    <text evidence="4">The sequence shown here is derived from an EMBL/GenBank/DDBJ whole genome shotgun (WGS) entry which is preliminary data.</text>
</comment>
<dbReference type="SUPFAM" id="SSF51735">
    <property type="entry name" value="NAD(P)-binding Rossmann-fold domains"/>
    <property type="match status" value="1"/>
</dbReference>
<accession>A0A8J3BZY7</accession>
<feature type="domain" description="Ketoreductase" evidence="3">
    <location>
        <begin position="1"/>
        <end position="167"/>
    </location>
</feature>
<name>A0A8J3BZY7_9ACTN</name>
<evidence type="ECO:0000259" key="3">
    <source>
        <dbReference type="SMART" id="SM00822"/>
    </source>
</evidence>
<evidence type="ECO:0000256" key="2">
    <source>
        <dbReference type="RuleBase" id="RU000363"/>
    </source>
</evidence>
<dbReference type="AlphaFoldDB" id="A0A8J3BZY7"/>
<reference evidence="4" key="1">
    <citation type="journal article" date="2014" name="Int. J. Syst. Evol. Microbiol.">
        <title>Complete genome sequence of Corynebacterium casei LMG S-19264T (=DSM 44701T), isolated from a smear-ripened cheese.</title>
        <authorList>
            <consortium name="US DOE Joint Genome Institute (JGI-PGF)"/>
            <person name="Walter F."/>
            <person name="Albersmeier A."/>
            <person name="Kalinowski J."/>
            <person name="Ruckert C."/>
        </authorList>
    </citation>
    <scope>NUCLEOTIDE SEQUENCE</scope>
    <source>
        <strain evidence="4">CGMCC 4.7299</strain>
    </source>
</reference>
<evidence type="ECO:0000256" key="1">
    <source>
        <dbReference type="ARBA" id="ARBA00006484"/>
    </source>
</evidence>
<keyword evidence="5" id="KW-1185">Reference proteome</keyword>
<reference evidence="4" key="2">
    <citation type="submission" date="2020-09" db="EMBL/GenBank/DDBJ databases">
        <authorList>
            <person name="Sun Q."/>
            <person name="Zhou Y."/>
        </authorList>
    </citation>
    <scope>NUCLEOTIDE SEQUENCE</scope>
    <source>
        <strain evidence="4">CGMCC 4.7299</strain>
    </source>
</reference>
<organism evidence="4 5">
    <name type="scientific">Mangrovihabitans endophyticus</name>
    <dbReference type="NCBI Taxonomy" id="1751298"/>
    <lineage>
        <taxon>Bacteria</taxon>
        <taxon>Bacillati</taxon>
        <taxon>Actinomycetota</taxon>
        <taxon>Actinomycetes</taxon>
        <taxon>Micromonosporales</taxon>
        <taxon>Micromonosporaceae</taxon>
        <taxon>Mangrovihabitans</taxon>
    </lineage>
</organism>
<dbReference type="EMBL" id="BMMX01000007">
    <property type="protein sequence ID" value="GGK88685.1"/>
    <property type="molecule type" value="Genomic_DNA"/>
</dbReference>
<dbReference type="PRINTS" id="PR00081">
    <property type="entry name" value="GDHRDH"/>
</dbReference>
<dbReference type="RefSeq" id="WP_189079184.1">
    <property type="nucleotide sequence ID" value="NZ_BMMX01000007.1"/>
</dbReference>
<dbReference type="CDD" id="cd05374">
    <property type="entry name" value="17beta-HSD-like_SDR_c"/>
    <property type="match status" value="1"/>
</dbReference>
<evidence type="ECO:0000313" key="5">
    <source>
        <dbReference type="Proteomes" id="UP000656042"/>
    </source>
</evidence>
<dbReference type="GO" id="GO:0016491">
    <property type="term" value="F:oxidoreductase activity"/>
    <property type="evidence" value="ECO:0007669"/>
    <property type="project" value="TreeGrafter"/>
</dbReference>
<dbReference type="InterPro" id="IPR002347">
    <property type="entry name" value="SDR_fam"/>
</dbReference>